<name>K8E5I4_CARML</name>
<sequence>MNIGLFTDTYLPQVSGVATSIKTLKDELEQQGHNVTIFTTTDPNADKNEENIIRLASIPFFSFKDRRIAISGSHSAVKKAKELNLDLIHTQTEFSLGLTGKQVANHLKIPCIHTYHTMYEDYLHYIAKGKIVKPYHVKILARYFCNQTNGLIAPSERVLKQLRDYDVVRPIKIIPTGVVLEDFNLTTKVNIRQELGISTDTPVLLSLSRLSQEKNITALLLAMPELLQAKPNLQLVIVGKGPQCAELKALATRLDITDHVIFVGEKKRQEVPAYYAMADLFVSASESESQGLTYIESLACGTNIIAKQNEYTESLIGNGDFGKLFVQDEDLASTILAELDKPKDLADLEKKRTQLLYDISSEAFGKHVFEFYQTVIAEYQYKAPRGLKIVKFYR</sequence>
<reference evidence="4" key="1">
    <citation type="journal article" date="2013" name="Genome Announc.">
        <title>Complete Chromosome Sequence of Carnobacterium maltaromaticum LMA 28.</title>
        <authorList>
            <person name="Cailliez-Grimal C."/>
            <person name="Chaillou S."/>
            <person name="Anba-Mondoloni J."/>
            <person name="Loux V."/>
            <person name="Afzal M.I."/>
            <person name="Rahman A."/>
            <person name="Kergourlay G."/>
            <person name="Champomier-Verges M.C."/>
            <person name="Zagorec M."/>
            <person name="Dalgaard P."/>
            <person name="Leisner J.J."/>
            <person name="Prevost H."/>
            <person name="Revol-Junelles A.M."/>
            <person name="Borges F."/>
        </authorList>
    </citation>
    <scope>NUCLEOTIDE SEQUENCE</scope>
    <source>
        <strain evidence="4">LMA28</strain>
    </source>
</reference>
<evidence type="ECO:0000259" key="1">
    <source>
        <dbReference type="Pfam" id="PF00534"/>
    </source>
</evidence>
<dbReference type="HOGENOM" id="CLU_009583_2_0_9"/>
<gene>
    <name evidence="3" type="primary">rfaG-2</name>
    <name evidence="3" type="ORF">BN424_2460</name>
</gene>
<dbReference type="EMBL" id="HE999757">
    <property type="protein sequence ID" value="CCO11899.2"/>
    <property type="molecule type" value="Genomic_DNA"/>
</dbReference>
<dbReference type="Pfam" id="PF00534">
    <property type="entry name" value="Glycos_transf_1"/>
    <property type="match status" value="1"/>
</dbReference>
<keyword evidence="4" id="KW-1185">Reference proteome</keyword>
<dbReference type="SUPFAM" id="SSF53756">
    <property type="entry name" value="UDP-Glycosyltransferase/glycogen phosphorylase"/>
    <property type="match status" value="1"/>
</dbReference>
<evidence type="ECO:0000259" key="2">
    <source>
        <dbReference type="Pfam" id="PF13439"/>
    </source>
</evidence>
<dbReference type="PANTHER" id="PTHR45947:SF3">
    <property type="entry name" value="SULFOQUINOVOSYL TRANSFERASE SQD2"/>
    <property type="match status" value="1"/>
</dbReference>
<proteinExistence type="predicted"/>
<dbReference type="InterPro" id="IPR028098">
    <property type="entry name" value="Glyco_trans_4-like_N"/>
</dbReference>
<dbReference type="InterPro" id="IPR050194">
    <property type="entry name" value="Glycosyltransferase_grp1"/>
</dbReference>
<organism evidence="3 4">
    <name type="scientific">Carnobacterium maltaromaticum LMA28</name>
    <dbReference type="NCBI Taxonomy" id="1234679"/>
    <lineage>
        <taxon>Bacteria</taxon>
        <taxon>Bacillati</taxon>
        <taxon>Bacillota</taxon>
        <taxon>Bacilli</taxon>
        <taxon>Lactobacillales</taxon>
        <taxon>Carnobacteriaceae</taxon>
        <taxon>Carnobacterium</taxon>
    </lineage>
</organism>
<dbReference type="RefSeq" id="WP_016356544.1">
    <property type="nucleotide sequence ID" value="NC_019425.2"/>
</dbReference>
<evidence type="ECO:0000313" key="4">
    <source>
        <dbReference type="Proteomes" id="UP000000212"/>
    </source>
</evidence>
<dbReference type="OrthoDB" id="9802525at2"/>
<evidence type="ECO:0000313" key="3">
    <source>
        <dbReference type="EMBL" id="CCO11899.2"/>
    </source>
</evidence>
<dbReference type="Gene3D" id="3.40.50.2000">
    <property type="entry name" value="Glycogen Phosphorylase B"/>
    <property type="match status" value="2"/>
</dbReference>
<dbReference type="InterPro" id="IPR001296">
    <property type="entry name" value="Glyco_trans_1"/>
</dbReference>
<accession>K8E5I4</accession>
<dbReference type="STRING" id="1234679.BN424_2460"/>
<protein>
    <submittedName>
        <fullName evidence="3">Glycosyl transferases group 1 family protein</fullName>
        <ecNumber evidence="3">2.4.1.-</ecNumber>
    </submittedName>
</protein>
<dbReference type="KEGG" id="cml:BN424_2460"/>
<dbReference type="Proteomes" id="UP000000212">
    <property type="component" value="Chromosome"/>
</dbReference>
<keyword evidence="3" id="KW-0808">Transferase</keyword>
<dbReference type="AlphaFoldDB" id="K8E5I4"/>
<dbReference type="GO" id="GO:0016758">
    <property type="term" value="F:hexosyltransferase activity"/>
    <property type="evidence" value="ECO:0007669"/>
    <property type="project" value="TreeGrafter"/>
</dbReference>
<dbReference type="EC" id="2.4.1.-" evidence="3"/>
<dbReference type="Pfam" id="PF13439">
    <property type="entry name" value="Glyco_transf_4"/>
    <property type="match status" value="1"/>
</dbReference>
<feature type="domain" description="Glycosyl transferase family 1" evidence="1">
    <location>
        <begin position="190"/>
        <end position="351"/>
    </location>
</feature>
<dbReference type="CDD" id="cd03817">
    <property type="entry name" value="GT4_UGDG-like"/>
    <property type="match status" value="1"/>
</dbReference>
<dbReference type="FunFam" id="3.40.50.2000:FF:000136">
    <property type="entry name" value="Glycosyl transferase, group 1"/>
    <property type="match status" value="1"/>
</dbReference>
<dbReference type="PANTHER" id="PTHR45947">
    <property type="entry name" value="SULFOQUINOVOSYL TRANSFERASE SQD2"/>
    <property type="match status" value="1"/>
</dbReference>
<feature type="domain" description="Glycosyltransferase subfamily 4-like N-terminal" evidence="2">
    <location>
        <begin position="14"/>
        <end position="181"/>
    </location>
</feature>
<keyword evidence="3" id="KW-0328">Glycosyltransferase</keyword>
<dbReference type="eggNOG" id="COG0438">
    <property type="taxonomic scope" value="Bacteria"/>
</dbReference>